<reference evidence="4" key="1">
    <citation type="submission" date="2016-05" db="EMBL/GenBank/DDBJ databases">
        <title>Comparative genomics of biotechnologically important yeasts.</title>
        <authorList>
            <consortium name="DOE Joint Genome Institute"/>
            <person name="Riley R."/>
            <person name="Haridas S."/>
            <person name="Wolfe K.H."/>
            <person name="Lopes M.R."/>
            <person name="Hittinger C.T."/>
            <person name="Goker M."/>
            <person name="Salamov A."/>
            <person name="Wisecaver J."/>
            <person name="Long T.M."/>
            <person name="Aerts A.L."/>
            <person name="Barry K."/>
            <person name="Choi C."/>
            <person name="Clum A."/>
            <person name="Coughlan A.Y."/>
            <person name="Deshpande S."/>
            <person name="Douglass A.P."/>
            <person name="Hanson S.J."/>
            <person name="Klenk H.-P."/>
            <person name="Labutti K."/>
            <person name="Lapidus A."/>
            <person name="Lindquist E."/>
            <person name="Lipzen A."/>
            <person name="Meier-Kolthoff J.P."/>
            <person name="Ohm R.A."/>
            <person name="Otillar R.P."/>
            <person name="Pangilinan J."/>
            <person name="Peng Y."/>
            <person name="Rokas A."/>
            <person name="Rosa C.A."/>
            <person name="Scheuner C."/>
            <person name="Sibirny A.A."/>
            <person name="Slot J.C."/>
            <person name="Stielow J.B."/>
            <person name="Sun H."/>
            <person name="Kurtzman C.P."/>
            <person name="Blackwell M."/>
            <person name="Grigoriev I.V."/>
            <person name="Jeffries T.W."/>
        </authorList>
    </citation>
    <scope>NUCLEOTIDE SEQUENCE [LARGE SCALE GENOMIC DNA]</scope>
    <source>
        <strain evidence="4">NRRL Y-2460</strain>
    </source>
</reference>
<feature type="region of interest" description="Disordered" evidence="1">
    <location>
        <begin position="184"/>
        <end position="294"/>
    </location>
</feature>
<dbReference type="Proteomes" id="UP000094236">
    <property type="component" value="Unassembled WGS sequence"/>
</dbReference>
<keyword evidence="2" id="KW-1133">Transmembrane helix</keyword>
<keyword evidence="2" id="KW-0472">Membrane</keyword>
<evidence type="ECO:0000256" key="2">
    <source>
        <dbReference type="SAM" id="Phobius"/>
    </source>
</evidence>
<evidence type="ECO:0000256" key="1">
    <source>
        <dbReference type="SAM" id="MobiDB-lite"/>
    </source>
</evidence>
<evidence type="ECO:0000313" key="3">
    <source>
        <dbReference type="EMBL" id="ODV95526.1"/>
    </source>
</evidence>
<keyword evidence="4" id="KW-1185">Reference proteome</keyword>
<keyword evidence="2" id="KW-0812">Transmembrane</keyword>
<name>A0A1E4TUW7_PACTA</name>
<dbReference type="EMBL" id="KV454014">
    <property type="protein sequence ID" value="ODV95526.1"/>
    <property type="molecule type" value="Genomic_DNA"/>
</dbReference>
<accession>A0A1E4TUW7</accession>
<proteinExistence type="predicted"/>
<organism evidence="3 4">
    <name type="scientific">Pachysolen tannophilus NRRL Y-2460</name>
    <dbReference type="NCBI Taxonomy" id="669874"/>
    <lineage>
        <taxon>Eukaryota</taxon>
        <taxon>Fungi</taxon>
        <taxon>Dikarya</taxon>
        <taxon>Ascomycota</taxon>
        <taxon>Saccharomycotina</taxon>
        <taxon>Pichiomycetes</taxon>
        <taxon>Pachysolenaceae</taxon>
        <taxon>Pachysolen</taxon>
    </lineage>
</organism>
<feature type="compositionally biased region" description="Low complexity" evidence="1">
    <location>
        <begin position="227"/>
        <end position="250"/>
    </location>
</feature>
<feature type="transmembrane region" description="Helical" evidence="2">
    <location>
        <begin position="6"/>
        <end position="35"/>
    </location>
</feature>
<evidence type="ECO:0000313" key="4">
    <source>
        <dbReference type="Proteomes" id="UP000094236"/>
    </source>
</evidence>
<feature type="compositionally biased region" description="Acidic residues" evidence="1">
    <location>
        <begin position="215"/>
        <end position="226"/>
    </location>
</feature>
<sequence length="294" mass="30225">MAIFSILFSIVFTIVFFPVLIIAAPLLGLSLMVFISLTAGYYLLSYLSESINYDNSTSMRVLRPALTYIADLVPPSVGVAEVQHTTKNSLGAATAAALGIMVGRSGGGGGGWWASTATGAHGAAGTAGTAEAAGAQNSGDSTSDANKQSITSVVVGMINSQVNQFNKMASGVLERVPNVSSFLRRSNSEEKVTNPAGPADTTDAEGITIDNAQADAEEDTEADTEAGAEAGTEANANVDADADANNEAAEPIQEPTESDLTEENPNANGNAKDVGNEDQFEEKQATGLVTEVPT</sequence>
<gene>
    <name evidence="3" type="ORF">PACTADRAFT_3224</name>
</gene>
<protein>
    <submittedName>
        <fullName evidence="3">Uncharacterized protein</fullName>
    </submittedName>
</protein>
<dbReference type="AlphaFoldDB" id="A0A1E4TUW7"/>